<reference evidence="2 4" key="1">
    <citation type="journal article" date="2013" name="Curr. Biol.">
        <title>Shared signatures of parasitism and phylogenomics unite Cryptomycota and microsporidia.</title>
        <authorList>
            <person name="James T.Y."/>
            <person name="Pelin A."/>
            <person name="Bonen L."/>
            <person name="Ahrendt S."/>
            <person name="Sain D."/>
            <person name="Corradi N."/>
            <person name="Stajich J.E."/>
        </authorList>
    </citation>
    <scope>NUCLEOTIDE SEQUENCE [LARGE SCALE GENOMIC DNA]</scope>
    <source>
        <strain evidence="2 4">CSF55</strain>
        <strain evidence="2 4">CSF55</strain>
    </source>
</reference>
<feature type="compositionally biased region" description="Basic and acidic residues" evidence="1">
    <location>
        <begin position="50"/>
        <end position="65"/>
    </location>
</feature>
<feature type="region of interest" description="Disordered" evidence="1">
    <location>
        <begin position="116"/>
        <end position="140"/>
    </location>
</feature>
<evidence type="ECO:0000313" key="2">
    <source>
        <dbReference type="EMBL" id="EPZ32482.1"/>
    </source>
</evidence>
<feature type="compositionally biased region" description="Acidic residues" evidence="1">
    <location>
        <begin position="75"/>
        <end position="85"/>
    </location>
</feature>
<dbReference type="EMBL" id="ML005426">
    <property type="protein sequence ID" value="RKP18552.1"/>
    <property type="molecule type" value="Genomic_DNA"/>
</dbReference>
<evidence type="ECO:0000313" key="5">
    <source>
        <dbReference type="Proteomes" id="UP000281549"/>
    </source>
</evidence>
<keyword evidence="4" id="KW-1185">Reference proteome</keyword>
<organism evidence="2 4">
    <name type="scientific">Rozella allomycis (strain CSF55)</name>
    <dbReference type="NCBI Taxonomy" id="988480"/>
    <lineage>
        <taxon>Eukaryota</taxon>
        <taxon>Fungi</taxon>
        <taxon>Fungi incertae sedis</taxon>
        <taxon>Cryptomycota</taxon>
        <taxon>Cryptomycota incertae sedis</taxon>
        <taxon>Rozella</taxon>
    </lineage>
</organism>
<dbReference type="AlphaFoldDB" id="A0A075AUU1"/>
<gene>
    <name evidence="2" type="ORF">O9G_004802</name>
    <name evidence="3" type="ORF">ROZALSC1DRAFT_29772</name>
</gene>
<dbReference type="EMBL" id="KE561147">
    <property type="protein sequence ID" value="EPZ32482.1"/>
    <property type="molecule type" value="Genomic_DNA"/>
</dbReference>
<name>A0A075AUU1_ROZAC</name>
<feature type="region of interest" description="Disordered" evidence="1">
    <location>
        <begin position="1"/>
        <end position="89"/>
    </location>
</feature>
<evidence type="ECO:0000313" key="4">
    <source>
        <dbReference type="Proteomes" id="UP000030755"/>
    </source>
</evidence>
<dbReference type="HOGENOM" id="CLU_1836277_0_0_1"/>
<evidence type="ECO:0000256" key="1">
    <source>
        <dbReference type="SAM" id="MobiDB-lite"/>
    </source>
</evidence>
<reference evidence="3" key="3">
    <citation type="submission" date="2018-08" db="EMBL/GenBank/DDBJ databases">
        <title>Leveraging single-cell genomics to expand the Fungal Tree of Life.</title>
        <authorList>
            <consortium name="DOE Joint Genome Institute"/>
            <person name="Ahrendt S.R."/>
            <person name="Quandt C.A."/>
            <person name="Ciobanu D."/>
            <person name="Clum A."/>
            <person name="Salamov A."/>
            <person name="Andreopoulos B."/>
            <person name="Cheng J.-F."/>
            <person name="Woyke T."/>
            <person name="Pelin A."/>
            <person name="Henrissat B."/>
            <person name="Reynolds N."/>
            <person name="Benny G.L."/>
            <person name="Smith M.E."/>
            <person name="James T.Y."/>
            <person name="Grigoriev I.V."/>
        </authorList>
    </citation>
    <scope>NUCLEOTIDE SEQUENCE</scope>
    <source>
        <strain evidence="3">CSF55</strain>
    </source>
</reference>
<dbReference type="Proteomes" id="UP000030755">
    <property type="component" value="Unassembled WGS sequence"/>
</dbReference>
<reference evidence="5" key="2">
    <citation type="journal article" date="2018" name="Nat. Microbiol.">
        <title>Leveraging single-cell genomics to expand the fungal tree of life.</title>
        <authorList>
            <person name="Ahrendt S.R."/>
            <person name="Quandt C.A."/>
            <person name="Ciobanu D."/>
            <person name="Clum A."/>
            <person name="Salamov A."/>
            <person name="Andreopoulos B."/>
            <person name="Cheng J.F."/>
            <person name="Woyke T."/>
            <person name="Pelin A."/>
            <person name="Henrissat B."/>
            <person name="Reynolds N.K."/>
            <person name="Benny G.L."/>
            <person name="Smith M.E."/>
            <person name="James T.Y."/>
            <person name="Grigoriev I.V."/>
        </authorList>
    </citation>
    <scope>NUCLEOTIDE SEQUENCE [LARGE SCALE GENOMIC DNA]</scope>
    <source>
        <strain evidence="5">CSF55</strain>
    </source>
</reference>
<protein>
    <submittedName>
        <fullName evidence="2">Uncharacterized protein</fullName>
    </submittedName>
</protein>
<evidence type="ECO:0000313" key="3">
    <source>
        <dbReference type="EMBL" id="RKP18552.1"/>
    </source>
</evidence>
<proteinExistence type="predicted"/>
<sequence length="140" mass="16224">MTNMRETLTVETSQPKRRRALLPHPEEDTESHKKHWEVSSTDYRGLSSKSFERLSRERRLVRAEQESQPNSQTIQEEDVTSEQEYENNALPNDVAAAYAVQNRETKRMNCHYETASPTNNCNSSTQNNEKPPHISFITQS</sequence>
<accession>A0A075AUU1</accession>
<dbReference type="Proteomes" id="UP000281549">
    <property type="component" value="Unassembled WGS sequence"/>
</dbReference>
<feature type="compositionally biased region" description="Polar residues" evidence="1">
    <location>
        <begin position="1"/>
        <end position="13"/>
    </location>
</feature>
<feature type="compositionally biased region" description="Polar residues" evidence="1">
    <location>
        <begin position="116"/>
        <end position="129"/>
    </location>
</feature>